<dbReference type="SUPFAM" id="SSF56801">
    <property type="entry name" value="Acetyl-CoA synthetase-like"/>
    <property type="match status" value="1"/>
</dbReference>
<dbReference type="Proteomes" id="UP001161409">
    <property type="component" value="Unassembled WGS sequence"/>
</dbReference>
<protein>
    <submittedName>
        <fullName evidence="3">Fatty-acid--CoA ligase</fullName>
    </submittedName>
</protein>
<gene>
    <name evidence="3" type="ORF">GCM10007924_27110</name>
</gene>
<dbReference type="Gene3D" id="3.40.50.12780">
    <property type="entry name" value="N-terminal domain of ligase-like"/>
    <property type="match status" value="1"/>
</dbReference>
<dbReference type="InterPro" id="IPR000873">
    <property type="entry name" value="AMP-dep_synth/lig_dom"/>
</dbReference>
<dbReference type="PANTHER" id="PTHR43201">
    <property type="entry name" value="ACYL-COA SYNTHETASE"/>
    <property type="match status" value="1"/>
</dbReference>
<feature type="domain" description="AMP-dependent synthetase/ligase" evidence="1">
    <location>
        <begin position="7"/>
        <end position="374"/>
    </location>
</feature>
<evidence type="ECO:0000259" key="1">
    <source>
        <dbReference type="Pfam" id="PF00501"/>
    </source>
</evidence>
<feature type="domain" description="AMP-binding enzyme C-terminal" evidence="2">
    <location>
        <begin position="424"/>
        <end position="500"/>
    </location>
</feature>
<dbReference type="PROSITE" id="PS00455">
    <property type="entry name" value="AMP_BINDING"/>
    <property type="match status" value="1"/>
</dbReference>
<dbReference type="Gene3D" id="3.30.300.30">
    <property type="match status" value="1"/>
</dbReference>
<dbReference type="RefSeq" id="WP_169561557.1">
    <property type="nucleotide sequence ID" value="NZ_BSNF01000008.1"/>
</dbReference>
<dbReference type="Pfam" id="PF13193">
    <property type="entry name" value="AMP-binding_C"/>
    <property type="match status" value="1"/>
</dbReference>
<keyword evidence="3" id="KW-0436">Ligase</keyword>
<sequence length="519" mass="56162">MQIAQVLERAVQIKRDQTATVFKGRRRTYAEFKDRVQRFAGGLRSLGIGDGERVAILALNSDRYLEFYYAVPWAGGVFVPVNTRLAAPEIAYWLNDSGSEILLVDDAFAAMVPELRKAVPGLETVIHCDDGPAPEGMMSYEGLIRDHEPVADAGRGGDDVAGLYYTGGTTGVSKGVMLSHRNLVVNALNGMPAFQFSEKSRWLHAAPMFHIADGSAVLGVTMGLGCHVFIPAFTPAATLSIIQGEGITCTILVPTMINLLVNDPTLPDHDLGSLENVLYGASPMPEAVIEKALSVLPGCGFTHAFGQTECAPLVSFTGPEFHVLEGPHAGRYKSAGRAAYGVEMRILDEQGSEVPNGTVGEVCVRGDNVMLGYWNKPEQTAEAKRDGWMHTGDGGYLDDEGFLYIVDRVKDMIISGGENVYSAEVENALYQHPLVAECAVIGIPHEKWGEQVHAVIRLQDGKTATQNELIDHAHSLIAGFKCPRSIAFVTEPLPLSGAGKILKTELRKPYWDGYGAKVH</sequence>
<evidence type="ECO:0000313" key="4">
    <source>
        <dbReference type="Proteomes" id="UP001161409"/>
    </source>
</evidence>
<dbReference type="EMBL" id="BSNF01000008">
    <property type="protein sequence ID" value="GLQ07490.1"/>
    <property type="molecule type" value="Genomic_DNA"/>
</dbReference>
<proteinExistence type="predicted"/>
<name>A0ABQ5U6Z6_9PROT</name>
<dbReference type="GO" id="GO:0016874">
    <property type="term" value="F:ligase activity"/>
    <property type="evidence" value="ECO:0007669"/>
    <property type="project" value="UniProtKB-KW"/>
</dbReference>
<dbReference type="InterPro" id="IPR042099">
    <property type="entry name" value="ANL_N_sf"/>
</dbReference>
<dbReference type="InterPro" id="IPR020845">
    <property type="entry name" value="AMP-binding_CS"/>
</dbReference>
<accession>A0ABQ5U6Z6</accession>
<comment type="caution">
    <text evidence="3">The sequence shown here is derived from an EMBL/GenBank/DDBJ whole genome shotgun (WGS) entry which is preliminary data.</text>
</comment>
<dbReference type="CDD" id="cd17631">
    <property type="entry name" value="FACL_FadD13-like"/>
    <property type="match status" value="1"/>
</dbReference>
<reference evidence="3" key="1">
    <citation type="journal article" date="2014" name="Int. J. Syst. Evol. Microbiol.">
        <title>Complete genome of a new Firmicutes species belonging to the dominant human colonic microbiota ('Ruminococcus bicirculans') reveals two chromosomes and a selective capacity to utilize plant glucans.</title>
        <authorList>
            <consortium name="NISC Comparative Sequencing Program"/>
            <person name="Wegmann U."/>
            <person name="Louis P."/>
            <person name="Goesmann A."/>
            <person name="Henrissat B."/>
            <person name="Duncan S.H."/>
            <person name="Flint H.J."/>
        </authorList>
    </citation>
    <scope>NUCLEOTIDE SEQUENCE</scope>
    <source>
        <strain evidence="3">NBRC 103408</strain>
    </source>
</reference>
<keyword evidence="4" id="KW-1185">Reference proteome</keyword>
<dbReference type="InterPro" id="IPR045851">
    <property type="entry name" value="AMP-bd_C_sf"/>
</dbReference>
<evidence type="ECO:0000259" key="2">
    <source>
        <dbReference type="Pfam" id="PF13193"/>
    </source>
</evidence>
<evidence type="ECO:0000313" key="3">
    <source>
        <dbReference type="EMBL" id="GLQ07490.1"/>
    </source>
</evidence>
<dbReference type="NCBIfam" id="NF004837">
    <property type="entry name" value="PRK06187.1"/>
    <property type="match status" value="1"/>
</dbReference>
<reference evidence="3" key="2">
    <citation type="submission" date="2023-01" db="EMBL/GenBank/DDBJ databases">
        <title>Draft genome sequence of Sneathiella chinensis strain NBRC 103408.</title>
        <authorList>
            <person name="Sun Q."/>
            <person name="Mori K."/>
        </authorList>
    </citation>
    <scope>NUCLEOTIDE SEQUENCE</scope>
    <source>
        <strain evidence="3">NBRC 103408</strain>
    </source>
</reference>
<dbReference type="InterPro" id="IPR025110">
    <property type="entry name" value="AMP-bd_C"/>
</dbReference>
<dbReference type="Pfam" id="PF00501">
    <property type="entry name" value="AMP-binding"/>
    <property type="match status" value="1"/>
</dbReference>
<organism evidence="3 4">
    <name type="scientific">Sneathiella chinensis</name>
    <dbReference type="NCBI Taxonomy" id="349750"/>
    <lineage>
        <taxon>Bacteria</taxon>
        <taxon>Pseudomonadati</taxon>
        <taxon>Pseudomonadota</taxon>
        <taxon>Alphaproteobacteria</taxon>
        <taxon>Sneathiellales</taxon>
        <taxon>Sneathiellaceae</taxon>
        <taxon>Sneathiella</taxon>
    </lineage>
</organism>
<dbReference type="PANTHER" id="PTHR43201:SF32">
    <property type="entry name" value="2-SUCCINYLBENZOATE--COA LIGASE, CHLOROPLASTIC_PEROXISOMAL"/>
    <property type="match status" value="1"/>
</dbReference>